<evidence type="ECO:0000256" key="1">
    <source>
        <dbReference type="SAM" id="MobiDB-lite"/>
    </source>
</evidence>
<evidence type="ECO:0000313" key="3">
    <source>
        <dbReference type="Proteomes" id="UP000530660"/>
    </source>
</evidence>
<feature type="compositionally biased region" description="Basic and acidic residues" evidence="1">
    <location>
        <begin position="483"/>
        <end position="497"/>
    </location>
</feature>
<feature type="compositionally biased region" description="Polar residues" evidence="1">
    <location>
        <begin position="299"/>
        <end position="311"/>
    </location>
</feature>
<comment type="caution">
    <text evidence="2">The sequence shown here is derived from an EMBL/GenBank/DDBJ whole genome shotgun (WGS) entry which is preliminary data.</text>
</comment>
<name>A0A7J7IE49_9RHOD</name>
<dbReference type="AlphaFoldDB" id="A0A7J7IE49"/>
<proteinExistence type="predicted"/>
<gene>
    <name evidence="2" type="primary">DNAJC6</name>
    <name evidence="2" type="ORF">F1559_003857</name>
</gene>
<dbReference type="EMBL" id="VWRR01000015">
    <property type="protein sequence ID" value="KAF6001366.1"/>
    <property type="molecule type" value="Genomic_DNA"/>
</dbReference>
<feature type="region of interest" description="Disordered" evidence="1">
    <location>
        <begin position="422"/>
        <end position="450"/>
    </location>
</feature>
<protein>
    <submittedName>
        <fullName evidence="2">DnaJ domain</fullName>
    </submittedName>
</protein>
<dbReference type="Proteomes" id="UP000530660">
    <property type="component" value="Unassembled WGS sequence"/>
</dbReference>
<feature type="region of interest" description="Disordered" evidence="1">
    <location>
        <begin position="259"/>
        <end position="315"/>
    </location>
</feature>
<feature type="compositionally biased region" description="Polar residues" evidence="1">
    <location>
        <begin position="259"/>
        <end position="274"/>
    </location>
</feature>
<keyword evidence="3" id="KW-1185">Reference proteome</keyword>
<evidence type="ECO:0000313" key="2">
    <source>
        <dbReference type="EMBL" id="KAF6001366.1"/>
    </source>
</evidence>
<dbReference type="OrthoDB" id="12417at2763"/>
<accession>A0A7J7IE49</accession>
<reference evidence="2 3" key="1">
    <citation type="journal article" date="2020" name="J. Phycol.">
        <title>Comparative genome analysis reveals Cyanidiococcus gen. nov., a new extremophilic red algal genus sister to Cyanidioschyzon (Cyanidioschyzonaceae, Rhodophyta).</title>
        <authorList>
            <person name="Liu S.-L."/>
            <person name="Chiang Y.-R."/>
            <person name="Yoon H.S."/>
            <person name="Fu H.-Y."/>
        </authorList>
    </citation>
    <scope>NUCLEOTIDE SEQUENCE [LARGE SCALE GENOMIC DNA]</scope>
    <source>
        <strain evidence="2 3">THAL066</strain>
    </source>
</reference>
<organism evidence="2 3">
    <name type="scientific">Cyanidiococcus yangmingshanensis</name>
    <dbReference type="NCBI Taxonomy" id="2690220"/>
    <lineage>
        <taxon>Eukaryota</taxon>
        <taxon>Rhodophyta</taxon>
        <taxon>Bangiophyceae</taxon>
        <taxon>Cyanidiales</taxon>
        <taxon>Cyanidiaceae</taxon>
        <taxon>Cyanidiococcus</taxon>
    </lineage>
</organism>
<sequence>MFRSWKTKLRELGQEARRAAQWSVSESRAGGTTPRNALIKWENAIQRLTTHDERFRRLERAGYAVFDLLRDWNVYKSAVERILGGTQELLVHWRDAASAHANVQRAGASSGTNASPSDLWSRWSERQHAIESRVLRVTEKRVRLRVLQPLDLAMNEGQVLLEGILGLLEEVQQVQASMRQANAQASAYGYAAAAATELYEGAMAPVIAKCNETCVHVEAWIAAHLDLLPDAIDEMLEIQKQFYAGAAFVVAEERRLNTKTQELPASKSTETSKTARSRPIRQASTVERQHSGAVRNMVAGQSSETTETQTVDALEGQHSWRELHERWRSSLAERQHVPETAHRPQPSVQRSTITRAAVDASPLATAPASSVEERHTLPVPESLPSAKRVQPVDAHPHGTPLVDVVPAVDQLVDIVDEPVTQETAADLSMNDSRRVGTASPWADGGPEASRLPAGAALEQADAATTSRVDGTATEGMLLRRQANSHERVDDIHGELTEPPRNPQPSKSPELTKAFAIDASGQAERTASAAELRVARTADPPMDSRRLSYP</sequence>
<feature type="region of interest" description="Disordered" evidence="1">
    <location>
        <begin position="479"/>
        <end position="549"/>
    </location>
</feature>